<proteinExistence type="predicted"/>
<evidence type="ECO:0000313" key="2">
    <source>
        <dbReference type="EMBL" id="GED96445.1"/>
    </source>
</evidence>
<comment type="caution">
    <text evidence="2">The sequence shown here is derived from an EMBL/GenBank/DDBJ whole genome shotgun (WGS) entry which is preliminary data.</text>
</comment>
<reference evidence="3" key="1">
    <citation type="submission" date="2019-06" db="EMBL/GenBank/DDBJ databases">
        <title>Gordonia isolated from sludge of a wastewater treatment plant.</title>
        <authorList>
            <person name="Tamura T."/>
            <person name="Aoyama K."/>
            <person name="Kang Y."/>
            <person name="Saito S."/>
            <person name="Akiyama N."/>
            <person name="Yazawa K."/>
            <person name="Gonoi T."/>
            <person name="Mikami Y."/>
        </authorList>
    </citation>
    <scope>NUCLEOTIDE SEQUENCE [LARGE SCALE GENOMIC DNA]</scope>
    <source>
        <strain evidence="3">NBRC 107697</strain>
    </source>
</reference>
<feature type="compositionally biased region" description="Basic and acidic residues" evidence="1">
    <location>
        <begin position="1"/>
        <end position="13"/>
    </location>
</feature>
<keyword evidence="3" id="KW-1185">Reference proteome</keyword>
<name>A0A7M3SUX1_9ACTN</name>
<protein>
    <submittedName>
        <fullName evidence="2">Uncharacterized protein</fullName>
    </submittedName>
</protein>
<evidence type="ECO:0000256" key="1">
    <source>
        <dbReference type="SAM" id="MobiDB-lite"/>
    </source>
</evidence>
<dbReference type="AlphaFoldDB" id="A0A7M3SUX1"/>
<dbReference type="Proteomes" id="UP000444980">
    <property type="component" value="Unassembled WGS sequence"/>
</dbReference>
<organism evidence="2 3">
    <name type="scientific">Gordonia crocea</name>
    <dbReference type="NCBI Taxonomy" id="589162"/>
    <lineage>
        <taxon>Bacteria</taxon>
        <taxon>Bacillati</taxon>
        <taxon>Actinomycetota</taxon>
        <taxon>Actinomycetes</taxon>
        <taxon>Mycobacteriales</taxon>
        <taxon>Gordoniaceae</taxon>
        <taxon>Gordonia</taxon>
    </lineage>
</organism>
<gene>
    <name evidence="2" type="ORF">nbrc107697_04840</name>
</gene>
<feature type="region of interest" description="Disordered" evidence="1">
    <location>
        <begin position="1"/>
        <end position="22"/>
    </location>
</feature>
<sequence>MLERRFHQHDPARPSHRGSGRFHASLDQIGRTLARMPDDLYDPTYDNIVVPADAPTVEDILVVLAAKQIIDDTPRNLD</sequence>
<dbReference type="EMBL" id="BJOU01000001">
    <property type="protein sequence ID" value="GED96445.1"/>
    <property type="molecule type" value="Genomic_DNA"/>
</dbReference>
<evidence type="ECO:0000313" key="3">
    <source>
        <dbReference type="Proteomes" id="UP000444980"/>
    </source>
</evidence>
<accession>A0A7M3SUX1</accession>